<feature type="non-terminal residue" evidence="2">
    <location>
        <position position="1"/>
    </location>
</feature>
<dbReference type="SUPFAM" id="SSF53474">
    <property type="entry name" value="alpha/beta-Hydrolases"/>
    <property type="match status" value="1"/>
</dbReference>
<dbReference type="PANTHER" id="PTHR43194">
    <property type="entry name" value="HYDROLASE ALPHA/BETA FOLD FAMILY"/>
    <property type="match status" value="1"/>
</dbReference>
<evidence type="ECO:0000313" key="3">
    <source>
        <dbReference type="Proteomes" id="UP000258309"/>
    </source>
</evidence>
<dbReference type="InterPro" id="IPR050228">
    <property type="entry name" value="Carboxylesterase_BioH"/>
</dbReference>
<comment type="caution">
    <text evidence="2">The sequence shown here is derived from an EMBL/GenBank/DDBJ whole genome shotgun (WGS) entry which is preliminary data.</text>
</comment>
<keyword evidence="3" id="KW-1185">Reference proteome</keyword>
<dbReference type="EMBL" id="NCSJ02000176">
    <property type="protein sequence ID" value="RFU28081.1"/>
    <property type="molecule type" value="Genomic_DNA"/>
</dbReference>
<reference evidence="2 3" key="1">
    <citation type="submission" date="2018-05" db="EMBL/GenBank/DDBJ databases">
        <title>Draft genome sequence of Scytalidium lignicola DSM 105466, a ubiquitous saprotrophic fungus.</title>
        <authorList>
            <person name="Buettner E."/>
            <person name="Gebauer A.M."/>
            <person name="Hofrichter M."/>
            <person name="Liers C."/>
            <person name="Kellner H."/>
        </authorList>
    </citation>
    <scope>NUCLEOTIDE SEQUENCE [LARGE SCALE GENOMIC DNA]</scope>
    <source>
        <strain evidence="2 3">DSM 105466</strain>
    </source>
</reference>
<dbReference type="Gene3D" id="3.40.50.1820">
    <property type="entry name" value="alpha/beta hydrolase"/>
    <property type="match status" value="1"/>
</dbReference>
<dbReference type="STRING" id="5539.A0A3E2H461"/>
<feature type="domain" description="AB hydrolase-1" evidence="1">
    <location>
        <begin position="184"/>
        <end position="417"/>
    </location>
</feature>
<dbReference type="OrthoDB" id="408373at2759"/>
<dbReference type="InterPro" id="IPR029058">
    <property type="entry name" value="AB_hydrolase_fold"/>
</dbReference>
<protein>
    <recommendedName>
        <fullName evidence="1">AB hydrolase-1 domain-containing protein</fullName>
    </recommendedName>
</protein>
<feature type="non-terminal residue" evidence="2">
    <location>
        <position position="437"/>
    </location>
</feature>
<dbReference type="OMA" id="WGMFGMN"/>
<name>A0A3E2H461_SCYLI</name>
<sequence length="437" mass="48253">MSSIFVDSIKQALQGVGAALNADPELAISAAGRDIHFALKSEGPNLIHVRVQQGSFTISEGASGDEAFALTAPEDAWREFFATQPRAPFQSYWGMMRCLGPENGVKIEGDFEAAAKNARVWRLVLDLIRDVLHNRTKPPLEAVFYDDDEADEDSIVGRYTWIDTLRFGRCKIFYDMAGTGPQAVLLLHTAGADARQLHSLLNNKVLQERCTMYAFDLPGHGRSFPGTKTLPEGYGLDEDSYIDVIRQFIRKLNLSRPIVSGASMGGHVCLAVAIRAAELGVSGVIPCEGCDHLPTSPPIYGMGADLGESILNPERVCGMISPTSPAMYHRLIWWIYSSQAAKVFPGDLQFYFESWDGRDRVHLIDTKRCPVYMLTGEYDYSCTPTLSRATAAKIPGAVFTEMKGLGHFPMTEDPKVFLPYFLKGLDFIKEAHTAENN</sequence>
<accession>A0A3E2H461</accession>
<dbReference type="AlphaFoldDB" id="A0A3E2H461"/>
<dbReference type="InterPro" id="IPR000073">
    <property type="entry name" value="AB_hydrolase_1"/>
</dbReference>
<evidence type="ECO:0000313" key="2">
    <source>
        <dbReference type="EMBL" id="RFU28081.1"/>
    </source>
</evidence>
<dbReference type="Proteomes" id="UP000258309">
    <property type="component" value="Unassembled WGS sequence"/>
</dbReference>
<organism evidence="2 3">
    <name type="scientific">Scytalidium lignicola</name>
    <name type="common">Hyphomycete</name>
    <dbReference type="NCBI Taxonomy" id="5539"/>
    <lineage>
        <taxon>Eukaryota</taxon>
        <taxon>Fungi</taxon>
        <taxon>Dikarya</taxon>
        <taxon>Ascomycota</taxon>
        <taxon>Pezizomycotina</taxon>
        <taxon>Leotiomycetes</taxon>
        <taxon>Leotiomycetes incertae sedis</taxon>
        <taxon>Scytalidium</taxon>
    </lineage>
</organism>
<gene>
    <name evidence="2" type="ORF">B7463_g8246</name>
</gene>
<dbReference type="Pfam" id="PF12697">
    <property type="entry name" value="Abhydrolase_6"/>
    <property type="match status" value="1"/>
</dbReference>
<dbReference type="PANTHER" id="PTHR43194:SF2">
    <property type="entry name" value="PEROXISOMAL MEMBRANE PROTEIN LPX1"/>
    <property type="match status" value="1"/>
</dbReference>
<evidence type="ECO:0000259" key="1">
    <source>
        <dbReference type="Pfam" id="PF12697"/>
    </source>
</evidence>
<proteinExistence type="predicted"/>